<reference evidence="1 2" key="1">
    <citation type="journal article" date="2012" name="J. Bacteriol.">
        <title>Complete Genome Sequence of Leptospirillum ferrooxidans Strain C2-3, Isolated from a Fresh Volcanic Ash Deposit on the Island of Miyake, Japan.</title>
        <authorList>
            <person name="Fujimura R."/>
            <person name="Sato Y."/>
            <person name="Nishizawa T."/>
            <person name="Oshima K."/>
            <person name="Kim S.-W."/>
            <person name="Hattori M."/>
            <person name="Kamijo T."/>
            <person name="Ohta H."/>
        </authorList>
    </citation>
    <scope>NUCLEOTIDE SEQUENCE [LARGE SCALE GENOMIC DNA]</scope>
    <source>
        <strain evidence="1 2">C2-3</strain>
    </source>
</reference>
<keyword evidence="2" id="KW-1185">Reference proteome</keyword>
<reference evidence="2" key="2">
    <citation type="submission" date="2012-03" db="EMBL/GenBank/DDBJ databases">
        <title>The complete genome sequence of the pioneer microbe on fresh volcanic deposit, Leptospirillum ferrooxidans strain C2-3.</title>
        <authorList>
            <person name="Fujimura R."/>
            <person name="Sato Y."/>
            <person name="Nishizawa T."/>
            <person name="Nanba K."/>
            <person name="Oshima K."/>
            <person name="Hattori M."/>
            <person name="Kamijo T."/>
            <person name="Ohta H."/>
        </authorList>
    </citation>
    <scope>NUCLEOTIDE SEQUENCE [LARGE SCALE GENOMIC DNA]</scope>
    <source>
        <strain evidence="2">C2-3</strain>
    </source>
</reference>
<accession>I0IQY2</accession>
<dbReference type="PATRIC" id="fig|1162668.3.peg.2378"/>
<dbReference type="AlphaFoldDB" id="I0IQY2"/>
<dbReference type="EMBL" id="AP012342">
    <property type="protein sequence ID" value="BAM07681.1"/>
    <property type="molecule type" value="Genomic_DNA"/>
</dbReference>
<gene>
    <name evidence="1" type="ordered locus">LFE_2006</name>
</gene>
<evidence type="ECO:0000313" key="2">
    <source>
        <dbReference type="Proteomes" id="UP000007382"/>
    </source>
</evidence>
<sequence>MPDKPFLAYNIEVKSMGAILDFAGHQKSTAENLVFAFFVNSWLLSDPLK</sequence>
<proteinExistence type="predicted"/>
<dbReference type="STRING" id="1162668.LFE_2006"/>
<protein>
    <submittedName>
        <fullName evidence="1">Uncharacterized protein</fullName>
    </submittedName>
</protein>
<organism evidence="1 2">
    <name type="scientific">Leptospirillum ferrooxidans (strain C2-3)</name>
    <dbReference type="NCBI Taxonomy" id="1162668"/>
    <lineage>
        <taxon>Bacteria</taxon>
        <taxon>Pseudomonadati</taxon>
        <taxon>Nitrospirota</taxon>
        <taxon>Nitrospiria</taxon>
        <taxon>Nitrospirales</taxon>
        <taxon>Nitrospiraceae</taxon>
        <taxon>Leptospirillum</taxon>
    </lineage>
</organism>
<name>I0IQY2_LEPFC</name>
<dbReference type="Proteomes" id="UP000007382">
    <property type="component" value="Chromosome"/>
</dbReference>
<dbReference type="HOGENOM" id="CLU_3137234_0_0_0"/>
<evidence type="ECO:0000313" key="1">
    <source>
        <dbReference type="EMBL" id="BAM07681.1"/>
    </source>
</evidence>
<dbReference type="KEGG" id="lfc:LFE_2006"/>